<dbReference type="PANTHER" id="PTHR30399">
    <property type="entry name" value="UNCHARACTERIZED PROTEIN YGJP"/>
    <property type="match status" value="1"/>
</dbReference>
<dbReference type="InterPro" id="IPR002725">
    <property type="entry name" value="YgjP-like_metallopeptidase"/>
</dbReference>
<gene>
    <name evidence="2" type="ORF">Pan161_34040</name>
</gene>
<evidence type="ECO:0000313" key="3">
    <source>
        <dbReference type="Proteomes" id="UP000316855"/>
    </source>
</evidence>
<dbReference type="AlphaFoldDB" id="A0A517VFG0"/>
<keyword evidence="3" id="KW-1185">Reference proteome</keyword>
<dbReference type="Gene3D" id="3.30.2010.10">
    <property type="entry name" value="Metalloproteases ('zincins'), catalytic domain"/>
    <property type="match status" value="1"/>
</dbReference>
<dbReference type="EMBL" id="CP036343">
    <property type="protein sequence ID" value="QDT91741.1"/>
    <property type="molecule type" value="Genomic_DNA"/>
</dbReference>
<evidence type="ECO:0000259" key="1">
    <source>
        <dbReference type="Pfam" id="PF01863"/>
    </source>
</evidence>
<dbReference type="InterPro" id="IPR053136">
    <property type="entry name" value="UTP_pyrophosphatase-like"/>
</dbReference>
<feature type="domain" description="YgjP-like metallopeptidase" evidence="1">
    <location>
        <begin position="36"/>
        <end position="245"/>
    </location>
</feature>
<proteinExistence type="predicted"/>
<organism evidence="2 3">
    <name type="scientific">Gimesia algae</name>
    <dbReference type="NCBI Taxonomy" id="2527971"/>
    <lineage>
        <taxon>Bacteria</taxon>
        <taxon>Pseudomonadati</taxon>
        <taxon>Planctomycetota</taxon>
        <taxon>Planctomycetia</taxon>
        <taxon>Planctomycetales</taxon>
        <taxon>Planctomycetaceae</taxon>
        <taxon>Gimesia</taxon>
    </lineage>
</organism>
<sequence>MTRRNGTTVTKTPSRQLAIQYGRKKINYDLSYSSRKTLAIDVHPDLSVIVMAPKDTDDSAVEEKMHKRASWIVQQQRFFENYLPSIPPRRYVSGESHRYLGRQYRLRVHKGDKESVKMARGQINVYLTDLSKKGRIKTLVVGWFRQRAEVVFRELFDAMATKAERHGISVDNFEIRRMKNRWGSCTNEGRILLNPDLIIAPKMCIEYVIVHELCHLQEYNHSPKFYHLLKKLMPEWEKRRERLNSCVVE</sequence>
<protein>
    <submittedName>
        <fullName evidence="2">WLM domain protein</fullName>
    </submittedName>
</protein>
<name>A0A517VFG0_9PLAN</name>
<dbReference type="Proteomes" id="UP000316855">
    <property type="component" value="Chromosome"/>
</dbReference>
<reference evidence="2 3" key="1">
    <citation type="submission" date="2019-02" db="EMBL/GenBank/DDBJ databases">
        <title>Deep-cultivation of Planctomycetes and their phenomic and genomic characterization uncovers novel biology.</title>
        <authorList>
            <person name="Wiegand S."/>
            <person name="Jogler M."/>
            <person name="Boedeker C."/>
            <person name="Pinto D."/>
            <person name="Vollmers J."/>
            <person name="Rivas-Marin E."/>
            <person name="Kohn T."/>
            <person name="Peeters S.H."/>
            <person name="Heuer A."/>
            <person name="Rast P."/>
            <person name="Oberbeckmann S."/>
            <person name="Bunk B."/>
            <person name="Jeske O."/>
            <person name="Meyerdierks A."/>
            <person name="Storesund J.E."/>
            <person name="Kallscheuer N."/>
            <person name="Luecker S."/>
            <person name="Lage O.M."/>
            <person name="Pohl T."/>
            <person name="Merkel B.J."/>
            <person name="Hornburger P."/>
            <person name="Mueller R.-W."/>
            <person name="Bruemmer F."/>
            <person name="Labrenz M."/>
            <person name="Spormann A.M."/>
            <person name="Op den Camp H."/>
            <person name="Overmann J."/>
            <person name="Amann R."/>
            <person name="Jetten M.S.M."/>
            <person name="Mascher T."/>
            <person name="Medema M.H."/>
            <person name="Devos D.P."/>
            <person name="Kaster A.-K."/>
            <person name="Ovreas L."/>
            <person name="Rohde M."/>
            <person name="Galperin M.Y."/>
            <person name="Jogler C."/>
        </authorList>
    </citation>
    <scope>NUCLEOTIDE SEQUENCE [LARGE SCALE GENOMIC DNA]</scope>
    <source>
        <strain evidence="2 3">Pan161</strain>
    </source>
</reference>
<evidence type="ECO:0000313" key="2">
    <source>
        <dbReference type="EMBL" id="QDT91741.1"/>
    </source>
</evidence>
<accession>A0A517VFG0</accession>
<dbReference type="KEGG" id="gax:Pan161_34040"/>
<dbReference type="CDD" id="cd07344">
    <property type="entry name" value="M48_yhfN_like"/>
    <property type="match status" value="1"/>
</dbReference>
<dbReference type="OrthoDB" id="9811177at2"/>
<dbReference type="Pfam" id="PF01863">
    <property type="entry name" value="YgjP-like"/>
    <property type="match status" value="1"/>
</dbReference>
<dbReference type="RefSeq" id="WP_145228668.1">
    <property type="nucleotide sequence ID" value="NZ_CP036343.1"/>
</dbReference>
<dbReference type="PANTHER" id="PTHR30399:SF1">
    <property type="entry name" value="UTP PYROPHOSPHATASE"/>
    <property type="match status" value="1"/>
</dbReference>